<dbReference type="AlphaFoldDB" id="A0ABD5G3E6"/>
<gene>
    <name evidence="2" type="ORF">BFGS077_004066</name>
</gene>
<reference evidence="2 3" key="2">
    <citation type="submission" date="2023-08" db="EMBL/GenBank/DDBJ databases">
        <authorList>
            <person name="Du M."/>
            <person name="Liu C."/>
            <person name="Liu S.-J."/>
        </authorList>
    </citation>
    <scope>NUCLEOTIDE SEQUENCE [LARGE SCALE GENOMIC DNA]</scope>
    <source>
        <strain evidence="2 3">GS077</strain>
    </source>
</reference>
<keyword evidence="1" id="KW-0812">Transmembrane</keyword>
<dbReference type="Proteomes" id="UP001258434">
    <property type="component" value="Unassembled WGS sequence"/>
</dbReference>
<evidence type="ECO:0008006" key="4">
    <source>
        <dbReference type="Google" id="ProtNLM"/>
    </source>
</evidence>
<sequence>MEKMNIHGLYNNLIFPILFWSTCFYLSIMLGNSVVSKKTCNAPYRNKNKNSTLHTYLVIFI</sequence>
<keyword evidence="1" id="KW-0472">Membrane</keyword>
<evidence type="ECO:0000313" key="3">
    <source>
        <dbReference type="Proteomes" id="UP001258434"/>
    </source>
</evidence>
<comment type="caution">
    <text evidence="2">The sequence shown here is derived from an EMBL/GenBank/DDBJ whole genome shotgun (WGS) entry which is preliminary data.</text>
</comment>
<dbReference type="EMBL" id="JAVFHL010000002">
    <property type="protein sequence ID" value="MDT6978745.1"/>
    <property type="molecule type" value="Genomic_DNA"/>
</dbReference>
<reference evidence="3" key="1">
    <citation type="submission" date="2023-07" db="EMBL/GenBank/DDBJ databases">
        <title>A gut symbiont ubiquitin homologue binds and inactivates peptidyl-prolyl isomerase to mediate the interbacterial arms race in the human gut.</title>
        <authorList>
            <person name="Jiang K."/>
            <person name="Li W."/>
            <person name="Tong M."/>
            <person name="Xu J."/>
            <person name="Chen Z."/>
            <person name="Yang Y."/>
            <person name="Zang Y."/>
            <person name="Jiao X."/>
            <person name="Liu C."/>
            <person name="Lim B."/>
            <person name="Jiang X."/>
            <person name="Wang J."/>
            <person name="Wu D."/>
            <person name="Wang M."/>
            <person name="Liu S.-J."/>
            <person name="Shao F."/>
            <person name="Gao X."/>
        </authorList>
    </citation>
    <scope>NUCLEOTIDE SEQUENCE [LARGE SCALE GENOMIC DNA]</scope>
    <source>
        <strain evidence="3">GS077</strain>
    </source>
</reference>
<evidence type="ECO:0000256" key="1">
    <source>
        <dbReference type="SAM" id="Phobius"/>
    </source>
</evidence>
<keyword evidence="1" id="KW-1133">Transmembrane helix</keyword>
<protein>
    <recommendedName>
        <fullName evidence="4">Transmembrane protein</fullName>
    </recommendedName>
</protein>
<name>A0ABD5G3E6_BACFG</name>
<evidence type="ECO:0000313" key="2">
    <source>
        <dbReference type="EMBL" id="MDT6978745.1"/>
    </source>
</evidence>
<accession>A0ABD5G3E6</accession>
<proteinExistence type="predicted"/>
<feature type="transmembrane region" description="Helical" evidence="1">
    <location>
        <begin position="13"/>
        <end position="35"/>
    </location>
</feature>
<organism evidence="2 3">
    <name type="scientific">Bacteroides fragilis</name>
    <dbReference type="NCBI Taxonomy" id="817"/>
    <lineage>
        <taxon>Bacteria</taxon>
        <taxon>Pseudomonadati</taxon>
        <taxon>Bacteroidota</taxon>
        <taxon>Bacteroidia</taxon>
        <taxon>Bacteroidales</taxon>
        <taxon>Bacteroidaceae</taxon>
        <taxon>Bacteroides</taxon>
    </lineage>
</organism>